<keyword evidence="4 11" id="KW-0808">Transferase</keyword>
<proteinExistence type="inferred from homology"/>
<dbReference type="PANTHER" id="PTHR42933:SF3">
    <property type="entry name" value="TYPE I RESTRICTION ENZYME MJAVIII METHYLASE SUBUNIT"/>
    <property type="match status" value="1"/>
</dbReference>
<dbReference type="InterPro" id="IPR003356">
    <property type="entry name" value="DNA_methylase_A-5"/>
</dbReference>
<dbReference type="Proteomes" id="UP000280417">
    <property type="component" value="Unassembled WGS sequence"/>
</dbReference>
<dbReference type="Gene3D" id="1.20.1260.30">
    <property type="match status" value="1"/>
</dbReference>
<evidence type="ECO:0000259" key="9">
    <source>
        <dbReference type="Pfam" id="PF02384"/>
    </source>
</evidence>
<dbReference type="InterPro" id="IPR022749">
    <property type="entry name" value="D12N6_MeTrfase_N"/>
</dbReference>
<evidence type="ECO:0000256" key="5">
    <source>
        <dbReference type="ARBA" id="ARBA00022691"/>
    </source>
</evidence>
<evidence type="ECO:0000256" key="2">
    <source>
        <dbReference type="ARBA" id="ARBA00011900"/>
    </source>
</evidence>
<dbReference type="Pfam" id="PF12161">
    <property type="entry name" value="HsdM_N"/>
    <property type="match status" value="1"/>
</dbReference>
<dbReference type="EMBL" id="QMQA01000017">
    <property type="protein sequence ID" value="RLE15093.1"/>
    <property type="molecule type" value="Genomic_DNA"/>
</dbReference>
<evidence type="ECO:0000256" key="1">
    <source>
        <dbReference type="ARBA" id="ARBA00006594"/>
    </source>
</evidence>
<organism evidence="11 12">
    <name type="scientific">Aerophobetes bacterium</name>
    <dbReference type="NCBI Taxonomy" id="2030807"/>
    <lineage>
        <taxon>Bacteria</taxon>
        <taxon>Candidatus Aerophobota</taxon>
    </lineage>
</organism>
<dbReference type="InterPro" id="IPR029063">
    <property type="entry name" value="SAM-dependent_MTases_sf"/>
</dbReference>
<evidence type="ECO:0000256" key="6">
    <source>
        <dbReference type="ARBA" id="ARBA00022747"/>
    </source>
</evidence>
<dbReference type="GO" id="GO:0003677">
    <property type="term" value="F:DNA binding"/>
    <property type="evidence" value="ECO:0007669"/>
    <property type="project" value="InterPro"/>
</dbReference>
<dbReference type="EC" id="2.1.1.72" evidence="2"/>
<dbReference type="GO" id="GO:0009307">
    <property type="term" value="P:DNA restriction-modification system"/>
    <property type="evidence" value="ECO:0007669"/>
    <property type="project" value="UniProtKB-KW"/>
</dbReference>
<evidence type="ECO:0000313" key="12">
    <source>
        <dbReference type="Proteomes" id="UP000280417"/>
    </source>
</evidence>
<dbReference type="PRINTS" id="PR00507">
    <property type="entry name" value="N12N6MTFRASE"/>
</dbReference>
<gene>
    <name evidence="11" type="ORF">DRJ04_01105</name>
</gene>
<feature type="coiled-coil region" evidence="8">
    <location>
        <begin position="479"/>
        <end position="506"/>
    </location>
</feature>
<keyword evidence="6" id="KW-0680">Restriction system</keyword>
<dbReference type="InterPro" id="IPR038333">
    <property type="entry name" value="T1MK-like_N_sf"/>
</dbReference>
<dbReference type="Gene3D" id="3.40.50.150">
    <property type="entry name" value="Vaccinia Virus protein VP39"/>
    <property type="match status" value="1"/>
</dbReference>
<evidence type="ECO:0000259" key="10">
    <source>
        <dbReference type="Pfam" id="PF12161"/>
    </source>
</evidence>
<comment type="similarity">
    <text evidence="1">Belongs to the N(4)/N(6)-methyltransferase family.</text>
</comment>
<evidence type="ECO:0000256" key="8">
    <source>
        <dbReference type="SAM" id="Coils"/>
    </source>
</evidence>
<dbReference type="InterPro" id="IPR051537">
    <property type="entry name" value="DNA_Adenine_Mtase"/>
</dbReference>
<comment type="catalytic activity">
    <reaction evidence="7">
        <text>a 2'-deoxyadenosine in DNA + S-adenosyl-L-methionine = an N(6)-methyl-2'-deoxyadenosine in DNA + S-adenosyl-L-homocysteine + H(+)</text>
        <dbReference type="Rhea" id="RHEA:15197"/>
        <dbReference type="Rhea" id="RHEA-COMP:12418"/>
        <dbReference type="Rhea" id="RHEA-COMP:12419"/>
        <dbReference type="ChEBI" id="CHEBI:15378"/>
        <dbReference type="ChEBI" id="CHEBI:57856"/>
        <dbReference type="ChEBI" id="CHEBI:59789"/>
        <dbReference type="ChEBI" id="CHEBI:90615"/>
        <dbReference type="ChEBI" id="CHEBI:90616"/>
        <dbReference type="EC" id="2.1.1.72"/>
    </reaction>
</comment>
<dbReference type="AlphaFoldDB" id="A0A662DLC0"/>
<dbReference type="InterPro" id="IPR002052">
    <property type="entry name" value="DNA_methylase_N6_adenine_CS"/>
</dbReference>
<evidence type="ECO:0000256" key="7">
    <source>
        <dbReference type="ARBA" id="ARBA00047942"/>
    </source>
</evidence>
<comment type="caution">
    <text evidence="11">The sequence shown here is derived from an EMBL/GenBank/DDBJ whole genome shotgun (WGS) entry which is preliminary data.</text>
</comment>
<dbReference type="GO" id="GO:0009007">
    <property type="term" value="F:site-specific DNA-methyltransferase (adenine-specific) activity"/>
    <property type="evidence" value="ECO:0007669"/>
    <property type="project" value="UniProtKB-EC"/>
</dbReference>
<dbReference type="PANTHER" id="PTHR42933">
    <property type="entry name" value="SLR6095 PROTEIN"/>
    <property type="match status" value="1"/>
</dbReference>
<evidence type="ECO:0000256" key="3">
    <source>
        <dbReference type="ARBA" id="ARBA00022603"/>
    </source>
</evidence>
<dbReference type="GO" id="GO:0032259">
    <property type="term" value="P:methylation"/>
    <property type="evidence" value="ECO:0007669"/>
    <property type="project" value="UniProtKB-KW"/>
</dbReference>
<dbReference type="SUPFAM" id="SSF53335">
    <property type="entry name" value="S-adenosyl-L-methionine-dependent methyltransferases"/>
    <property type="match status" value="1"/>
</dbReference>
<name>A0A662DLC0_UNCAE</name>
<dbReference type="Pfam" id="PF02384">
    <property type="entry name" value="N6_Mtase"/>
    <property type="match status" value="1"/>
</dbReference>
<keyword evidence="5" id="KW-0949">S-adenosyl-L-methionine</keyword>
<dbReference type="PROSITE" id="PS00092">
    <property type="entry name" value="N6_MTASE"/>
    <property type="match status" value="1"/>
</dbReference>
<evidence type="ECO:0000313" key="11">
    <source>
        <dbReference type="EMBL" id="RLE15093.1"/>
    </source>
</evidence>
<keyword evidence="8" id="KW-0175">Coiled coil</keyword>
<reference evidence="11 12" key="1">
    <citation type="submission" date="2018-06" db="EMBL/GenBank/DDBJ databases">
        <title>Extensive metabolic versatility and redundancy in microbially diverse, dynamic hydrothermal sediments.</title>
        <authorList>
            <person name="Dombrowski N."/>
            <person name="Teske A."/>
            <person name="Baker B.J."/>
        </authorList>
    </citation>
    <scope>NUCLEOTIDE SEQUENCE [LARGE SCALE GENOMIC DNA]</scope>
    <source>
        <strain evidence="11">B3_G15</strain>
    </source>
</reference>
<accession>A0A662DLC0</accession>
<evidence type="ECO:0000256" key="4">
    <source>
        <dbReference type="ARBA" id="ARBA00022679"/>
    </source>
</evidence>
<feature type="domain" description="N6 adenine-specific DNA methyltransferase N-terminal" evidence="10">
    <location>
        <begin position="16"/>
        <end position="148"/>
    </location>
</feature>
<dbReference type="GO" id="GO:0008170">
    <property type="term" value="F:N-methyltransferase activity"/>
    <property type="evidence" value="ECO:0007669"/>
    <property type="project" value="InterPro"/>
</dbReference>
<feature type="domain" description="DNA methylase adenine-specific" evidence="9">
    <location>
        <begin position="159"/>
        <end position="475"/>
    </location>
</feature>
<sequence length="513" mass="59258">MARQILLPKKVTREELNSLVDRAADLIRTAVDYKFILVLLFLKRLNDLWGVEKEKFKQRLIKEAGLSEKEAEEEAEKGDFYTFDIPKEFLWGEVTKDVKNLPERLATGISEIAKLNKELQGVINRVDFLEFARNQENRELLRQLVELFNKYDLGGEEVSPDVLGDAYEHILMKFAPQKAKEGEIYTPREVIELMVEALDPKPDESVYDPCCGSGGMLIISHLHVAEKYGDEETRRLFLYGQERNPEIYAVCQMNLILHDIRNAHIDSGDTLEYPRFREDGKLKTFNVVIANPPWNQDGYPEERLKTANFRERFSFGYPPQDKADWAWIQHMLASAEDNGRVGIVIDNGCLFRGAREKTIRSKAIKKDLVECVILLPEKLFYNTGAPGAIIIFNKNKPKERRNKILFINASNEFIRHPFVRRLNSLSNENIKKIADLYKGFSDNQGLSRVVDIEEIHANDYNLNVTLYVMPLEQAENIDISKEFLDLQRLENKRQEASKKLNRYISEITRALGG</sequence>
<keyword evidence="3 11" id="KW-0489">Methyltransferase</keyword>
<protein>
    <recommendedName>
        <fullName evidence="2">site-specific DNA-methyltransferase (adenine-specific)</fullName>
        <ecNumber evidence="2">2.1.1.72</ecNumber>
    </recommendedName>
</protein>